<dbReference type="EMBL" id="CP018477">
    <property type="protein sequence ID" value="ASV73633.1"/>
    <property type="molecule type" value="Genomic_DNA"/>
</dbReference>
<dbReference type="KEGG" id="ttf:THTE_1031"/>
<sequence>MVFLLHRNGTLTVKLGRGNFARPPGLCGRVSPPDGELIRPTGPAFCPGALLGQILPDSNFW</sequence>
<evidence type="ECO:0000313" key="2">
    <source>
        <dbReference type="Proteomes" id="UP000215086"/>
    </source>
</evidence>
<dbReference type="AlphaFoldDB" id="A0A286RCF0"/>
<proteinExistence type="predicted"/>
<accession>A0A286RCF0</accession>
<reference evidence="1 2" key="1">
    <citation type="journal article" name="Front. Microbiol.">
        <title>Sugar Metabolism of the First Thermophilic Planctomycete Thermogutta terrifontis: Comparative Genomic and Transcriptomic Approaches.</title>
        <authorList>
            <person name="Elcheninov A.G."/>
            <person name="Menzel P."/>
            <person name="Gudbergsdottir S.R."/>
            <person name="Slesarev A.I."/>
            <person name="Kadnikov V.V."/>
            <person name="Krogh A."/>
            <person name="Bonch-Osmolovskaya E.A."/>
            <person name="Peng X."/>
            <person name="Kublanov I.V."/>
        </authorList>
    </citation>
    <scope>NUCLEOTIDE SEQUENCE [LARGE SCALE GENOMIC DNA]</scope>
    <source>
        <strain evidence="1 2">R1</strain>
    </source>
</reference>
<name>A0A286RCF0_9BACT</name>
<dbReference type="Proteomes" id="UP000215086">
    <property type="component" value="Chromosome"/>
</dbReference>
<evidence type="ECO:0000313" key="1">
    <source>
        <dbReference type="EMBL" id="ASV73633.1"/>
    </source>
</evidence>
<gene>
    <name evidence="1" type="ORF">THTE_1031</name>
</gene>
<protein>
    <submittedName>
        <fullName evidence="1">Uncharacterized protein</fullName>
    </submittedName>
</protein>
<keyword evidence="2" id="KW-1185">Reference proteome</keyword>
<organism evidence="1 2">
    <name type="scientific">Thermogutta terrifontis</name>
    <dbReference type="NCBI Taxonomy" id="1331910"/>
    <lineage>
        <taxon>Bacteria</taxon>
        <taxon>Pseudomonadati</taxon>
        <taxon>Planctomycetota</taxon>
        <taxon>Planctomycetia</taxon>
        <taxon>Pirellulales</taxon>
        <taxon>Thermoguttaceae</taxon>
        <taxon>Thermogutta</taxon>
    </lineage>
</organism>